<gene>
    <name evidence="2" type="primary">Cni-R04B5.1</name>
    <name evidence="2" type="synonym">Cnig_chr_V.g18723</name>
    <name evidence="2" type="ORF">B9Z55_018723</name>
</gene>
<protein>
    <submittedName>
        <fullName evidence="2">Uncharacterized protein</fullName>
    </submittedName>
</protein>
<evidence type="ECO:0000313" key="2">
    <source>
        <dbReference type="EMBL" id="PIC26014.1"/>
    </source>
</evidence>
<dbReference type="OrthoDB" id="5816779at2759"/>
<feature type="transmembrane region" description="Helical" evidence="1">
    <location>
        <begin position="12"/>
        <end position="31"/>
    </location>
</feature>
<dbReference type="Proteomes" id="UP000230233">
    <property type="component" value="Chromosome V"/>
</dbReference>
<reference evidence="3" key="1">
    <citation type="submission" date="2017-10" db="EMBL/GenBank/DDBJ databases">
        <title>Rapid genome shrinkage in a self-fertile nematode reveals novel sperm competition proteins.</title>
        <authorList>
            <person name="Yin D."/>
            <person name="Schwarz E.M."/>
            <person name="Thomas C.G."/>
            <person name="Felde R.L."/>
            <person name="Korf I.F."/>
            <person name="Cutter A.D."/>
            <person name="Schartner C.M."/>
            <person name="Ralston E.J."/>
            <person name="Meyer B.J."/>
            <person name="Haag E.S."/>
        </authorList>
    </citation>
    <scope>NUCLEOTIDE SEQUENCE [LARGE SCALE GENOMIC DNA]</scope>
    <source>
        <strain evidence="3">JU1422</strain>
    </source>
</reference>
<feature type="transmembrane region" description="Helical" evidence="1">
    <location>
        <begin position="51"/>
        <end position="70"/>
    </location>
</feature>
<keyword evidence="1" id="KW-0812">Transmembrane</keyword>
<organism evidence="2 3">
    <name type="scientific">Caenorhabditis nigoni</name>
    <dbReference type="NCBI Taxonomy" id="1611254"/>
    <lineage>
        <taxon>Eukaryota</taxon>
        <taxon>Metazoa</taxon>
        <taxon>Ecdysozoa</taxon>
        <taxon>Nematoda</taxon>
        <taxon>Chromadorea</taxon>
        <taxon>Rhabditida</taxon>
        <taxon>Rhabditina</taxon>
        <taxon>Rhabditomorpha</taxon>
        <taxon>Rhabditoidea</taxon>
        <taxon>Rhabditidae</taxon>
        <taxon>Peloderinae</taxon>
        <taxon>Caenorhabditis</taxon>
    </lineage>
</organism>
<proteinExistence type="predicted"/>
<keyword evidence="3" id="KW-1185">Reference proteome</keyword>
<evidence type="ECO:0000256" key="1">
    <source>
        <dbReference type="SAM" id="Phobius"/>
    </source>
</evidence>
<accession>A0A2G5TF92</accession>
<dbReference type="EMBL" id="PDUG01000005">
    <property type="protein sequence ID" value="PIC26014.1"/>
    <property type="molecule type" value="Genomic_DNA"/>
</dbReference>
<evidence type="ECO:0000313" key="3">
    <source>
        <dbReference type="Proteomes" id="UP000230233"/>
    </source>
</evidence>
<sequence length="126" mass="14647">MNSFSKLDFCNFYVTIHGFFNVCLLAPDAATQQVSGKMSAPEEVEFDSNEHFALIFAAFSIGLIVLIFALRGQRKRILEENMFKQRVLLSQIFDMYMIKTETLRIQKEQLDVHRHVLRTGKIEEKN</sequence>
<dbReference type="AlphaFoldDB" id="A0A2G5TF92"/>
<keyword evidence="1" id="KW-1133">Transmembrane helix</keyword>
<comment type="caution">
    <text evidence="2">The sequence shown here is derived from an EMBL/GenBank/DDBJ whole genome shotgun (WGS) entry which is preliminary data.</text>
</comment>
<keyword evidence="1" id="KW-0472">Membrane</keyword>
<name>A0A2G5TF92_9PELO</name>